<evidence type="ECO:0000313" key="2">
    <source>
        <dbReference type="EMBL" id="MFD2275393.1"/>
    </source>
</evidence>
<keyword evidence="1" id="KW-1133">Transmembrane helix</keyword>
<evidence type="ECO:0000313" key="3">
    <source>
        <dbReference type="Proteomes" id="UP001597297"/>
    </source>
</evidence>
<accession>A0ABW5DYW6</accession>
<keyword evidence="1" id="KW-0472">Membrane</keyword>
<dbReference type="RefSeq" id="WP_377136742.1">
    <property type="nucleotide sequence ID" value="NZ_JBHUJC010000008.1"/>
</dbReference>
<name>A0ABW5DYW6_9BACT</name>
<proteinExistence type="predicted"/>
<feature type="transmembrane region" description="Helical" evidence="1">
    <location>
        <begin position="27"/>
        <end position="46"/>
    </location>
</feature>
<protein>
    <submittedName>
        <fullName evidence="2">Histidine phosphatase family protein</fullName>
    </submittedName>
</protein>
<reference evidence="3" key="1">
    <citation type="journal article" date="2019" name="Int. J. Syst. Evol. Microbiol.">
        <title>The Global Catalogue of Microorganisms (GCM) 10K type strain sequencing project: providing services to taxonomists for standard genome sequencing and annotation.</title>
        <authorList>
            <consortium name="The Broad Institute Genomics Platform"/>
            <consortium name="The Broad Institute Genome Sequencing Center for Infectious Disease"/>
            <person name="Wu L."/>
            <person name="Ma J."/>
        </authorList>
    </citation>
    <scope>NUCLEOTIDE SEQUENCE [LARGE SCALE GENOMIC DNA]</scope>
    <source>
        <strain evidence="3">JCM 16545</strain>
    </source>
</reference>
<dbReference type="Pfam" id="PF00300">
    <property type="entry name" value="His_Phos_1"/>
    <property type="match status" value="1"/>
</dbReference>
<keyword evidence="3" id="KW-1185">Reference proteome</keyword>
<sequence length="492" mass="54261">MKTKDYSKGNGVSRLLGFVSQSLLKNYFQLIISFVLVMVWLAGGVCEAGLKIYYIRHAEGGHNVKKAWKEKGIPEDDWPDYVGDSNQFTPLGKVQLAKVSGKLQALEKRFDFIASSPLWRSRNTILPYMKDVGAKGEIWPELKELSIPSEYLFDKELPKFKQPVLEQGKVIEIPTDETDWFSMRAGVTRGFDISNDLDEKEESAAAKIVYQAAIDRILKKFGGTDKTILLAGHGASGKNLIRLLTGEMDYESIDNTGIWMVEQQEDGSFEVKIYNSVTVGIGAIPNNGKLEVRFSDLRSNLSDVEINGQTVHRTGAKITKATDGLDIVYSFSIKDQDLDGVGGSNDSLSWDIRFQGFVGGDVTLKGDDSSASVTLGKRAKVHASDDYFGVSDERYVDEGDSIQFSIENLTIQSDSRISVRFNGFDGVYGTDDCYIFGVGKSGLESKVTKDDADFTFTPMSVLTLSCAEGKLRVRDLTGSFTLSKGNEASLNQ</sequence>
<dbReference type="Gene3D" id="3.40.50.1240">
    <property type="entry name" value="Phosphoglycerate mutase-like"/>
    <property type="match status" value="1"/>
</dbReference>
<organism evidence="2 3">
    <name type="scientific">Rubritalea spongiae</name>
    <dbReference type="NCBI Taxonomy" id="430797"/>
    <lineage>
        <taxon>Bacteria</taxon>
        <taxon>Pseudomonadati</taxon>
        <taxon>Verrucomicrobiota</taxon>
        <taxon>Verrucomicrobiia</taxon>
        <taxon>Verrucomicrobiales</taxon>
        <taxon>Rubritaleaceae</taxon>
        <taxon>Rubritalea</taxon>
    </lineage>
</organism>
<dbReference type="Proteomes" id="UP001597297">
    <property type="component" value="Unassembled WGS sequence"/>
</dbReference>
<dbReference type="InterPro" id="IPR013078">
    <property type="entry name" value="His_Pase_superF_clade-1"/>
</dbReference>
<dbReference type="SUPFAM" id="SSF53254">
    <property type="entry name" value="Phosphoglycerate mutase-like"/>
    <property type="match status" value="1"/>
</dbReference>
<evidence type="ECO:0000256" key="1">
    <source>
        <dbReference type="SAM" id="Phobius"/>
    </source>
</evidence>
<dbReference type="EMBL" id="JBHUJC010000008">
    <property type="protein sequence ID" value="MFD2275393.1"/>
    <property type="molecule type" value="Genomic_DNA"/>
</dbReference>
<gene>
    <name evidence="2" type="ORF">ACFSQZ_02825</name>
</gene>
<keyword evidence="1" id="KW-0812">Transmembrane</keyword>
<dbReference type="InterPro" id="IPR029033">
    <property type="entry name" value="His_PPase_superfam"/>
</dbReference>
<comment type="caution">
    <text evidence="2">The sequence shown here is derived from an EMBL/GenBank/DDBJ whole genome shotgun (WGS) entry which is preliminary data.</text>
</comment>